<evidence type="ECO:0000313" key="3">
    <source>
        <dbReference type="EMBL" id="QTD52837.1"/>
    </source>
</evidence>
<dbReference type="SUPFAM" id="SSF54427">
    <property type="entry name" value="NTF2-like"/>
    <property type="match status" value="1"/>
</dbReference>
<dbReference type="AlphaFoldDB" id="A0A8A4TTZ1"/>
<organism evidence="3 4">
    <name type="scientific">Sulfidibacter corallicola</name>
    <dbReference type="NCBI Taxonomy" id="2818388"/>
    <lineage>
        <taxon>Bacteria</taxon>
        <taxon>Pseudomonadati</taxon>
        <taxon>Acidobacteriota</taxon>
        <taxon>Holophagae</taxon>
        <taxon>Acanthopleuribacterales</taxon>
        <taxon>Acanthopleuribacteraceae</taxon>
        <taxon>Sulfidibacter</taxon>
    </lineage>
</organism>
<dbReference type="RefSeq" id="WP_237382936.1">
    <property type="nucleotide sequence ID" value="NZ_CP071793.1"/>
</dbReference>
<dbReference type="KEGG" id="scor:J3U87_10200"/>
<reference evidence="3" key="1">
    <citation type="submission" date="2021-03" db="EMBL/GenBank/DDBJ databases">
        <title>Acanthopleuribacteraceae sp. M133.</title>
        <authorList>
            <person name="Wang G."/>
        </authorList>
    </citation>
    <scope>NUCLEOTIDE SEQUENCE</scope>
    <source>
        <strain evidence="3">M133</strain>
    </source>
</reference>
<evidence type="ECO:0000259" key="2">
    <source>
        <dbReference type="Pfam" id="PF12680"/>
    </source>
</evidence>
<dbReference type="InterPro" id="IPR037401">
    <property type="entry name" value="SnoaL-like"/>
</dbReference>
<name>A0A8A4TTZ1_SULCO</name>
<proteinExistence type="predicted"/>
<gene>
    <name evidence="3" type="ORF">J3U87_10200</name>
</gene>
<feature type="chain" id="PRO_5035326993" evidence="1">
    <location>
        <begin position="20"/>
        <end position="337"/>
    </location>
</feature>
<keyword evidence="4" id="KW-1185">Reference proteome</keyword>
<evidence type="ECO:0000313" key="4">
    <source>
        <dbReference type="Proteomes" id="UP000663929"/>
    </source>
</evidence>
<dbReference type="EMBL" id="CP071793">
    <property type="protein sequence ID" value="QTD52837.1"/>
    <property type="molecule type" value="Genomic_DNA"/>
</dbReference>
<dbReference type="Gene3D" id="3.10.450.50">
    <property type="match status" value="1"/>
</dbReference>
<protein>
    <submittedName>
        <fullName evidence="3">Nuclear transport factor 2 family protein</fullName>
    </submittedName>
</protein>
<dbReference type="InterPro" id="IPR032710">
    <property type="entry name" value="NTF2-like_dom_sf"/>
</dbReference>
<dbReference type="Pfam" id="PF12680">
    <property type="entry name" value="SnoaL_2"/>
    <property type="match status" value="1"/>
</dbReference>
<evidence type="ECO:0000256" key="1">
    <source>
        <dbReference type="SAM" id="SignalP"/>
    </source>
</evidence>
<sequence>MIRVIGFCLLTISTCSAIANDAEDLFRKLEQRLLQAEEWRFTSVIDAENAVTAHFEGTTHFQKGNRVTLTQKGHFAGTDTALKLNSDGNTMTHANHAQEKKSATPAHLNQGMTIGFTRMGLLHNLAMLYSASPPDRTDGSAEEWVVVHRFEPLERVTLEGRPADKVAFSIQVGGKPSGKAALWIDRETGYPVRREQTVEFPNGAMNVVERYAAFSFSSQDPLAVVERFVAAFNRHDVKAMLDAVHDDVIWFSVDGATNHPEASGKDALEKGMTGYFTQLPSVRSSLEDAFVVGQTVSVKERAAWKNAEGEERSQAAIGVYEVVGGKIKRCWYFPASR</sequence>
<dbReference type="Proteomes" id="UP000663929">
    <property type="component" value="Chromosome"/>
</dbReference>
<keyword evidence="1" id="KW-0732">Signal</keyword>
<feature type="signal peptide" evidence="1">
    <location>
        <begin position="1"/>
        <end position="19"/>
    </location>
</feature>
<accession>A0A8A4TTZ1</accession>
<feature type="domain" description="SnoaL-like" evidence="2">
    <location>
        <begin position="225"/>
        <end position="329"/>
    </location>
</feature>